<evidence type="ECO:0000313" key="2">
    <source>
        <dbReference type="Proteomes" id="UP000638648"/>
    </source>
</evidence>
<keyword evidence="2" id="KW-1185">Reference proteome</keyword>
<proteinExistence type="predicted"/>
<dbReference type="EMBL" id="JADBEM010000001">
    <property type="protein sequence ID" value="MBE1611097.1"/>
    <property type="molecule type" value="Genomic_DNA"/>
</dbReference>
<reference evidence="1" key="1">
    <citation type="submission" date="2020-10" db="EMBL/GenBank/DDBJ databases">
        <title>Sequencing the genomes of 1000 actinobacteria strains.</title>
        <authorList>
            <person name="Klenk H.-P."/>
        </authorList>
    </citation>
    <scope>NUCLEOTIDE SEQUENCE</scope>
    <source>
        <strain evidence="1">DSM 45354</strain>
    </source>
</reference>
<name>A0A927N8V5_9ACTN</name>
<dbReference type="RefSeq" id="WP_192754360.1">
    <property type="nucleotide sequence ID" value="NZ_BAABJL010000042.1"/>
</dbReference>
<dbReference type="Proteomes" id="UP000638648">
    <property type="component" value="Unassembled WGS sequence"/>
</dbReference>
<protein>
    <submittedName>
        <fullName evidence="1">Uncharacterized protein</fullName>
    </submittedName>
</protein>
<gene>
    <name evidence="1" type="ORF">HEB94_007945</name>
</gene>
<organism evidence="1 2">
    <name type="scientific">Actinopolymorpha pittospori</name>
    <dbReference type="NCBI Taxonomy" id="648752"/>
    <lineage>
        <taxon>Bacteria</taxon>
        <taxon>Bacillati</taxon>
        <taxon>Actinomycetota</taxon>
        <taxon>Actinomycetes</taxon>
        <taxon>Propionibacteriales</taxon>
        <taxon>Actinopolymorphaceae</taxon>
        <taxon>Actinopolymorpha</taxon>
    </lineage>
</organism>
<comment type="caution">
    <text evidence="1">The sequence shown here is derived from an EMBL/GenBank/DDBJ whole genome shotgun (WGS) entry which is preliminary data.</text>
</comment>
<sequence>MGRHDVLLARMPEELAGHARSVVDWLVGDFRDFGEVGQAELQRMLWIDLPNRWPVSAEEWRRVVEAAGQVMELAGRPSLAVIARSEETAEVLEAYARDRSEGLLAANAAFGRTGTSPPDTDLLIWARHVTAAEANAYDELQRVLEAAIVAGDYAPGAPGWRRRQRALTERWLTSPSRYFDGWRPIDVIHTQRREAWMMGVSPEREQRLAPVVPFLRDPVTVPEGQPATLVWLLNRIGDGVRLTQRGYLPPEVAREADERFRWSPTPRPANREVDLPELMELHGIVRGQRLVTKRRDTLRLSARGRSVLLEPVRLWEAAALAWLGEHPYEVAVAEIAAAVLVREPATSAELAAAAHDVVAPDFRTRDDAPVPHSATEGAAWSFVRRGFTLGFVADRPPGGRYALNALGRPAALTALRLRAHSPHEPRWRDCD</sequence>
<dbReference type="AlphaFoldDB" id="A0A927N8V5"/>
<accession>A0A927N8V5</accession>
<evidence type="ECO:0000313" key="1">
    <source>
        <dbReference type="EMBL" id="MBE1611097.1"/>
    </source>
</evidence>